<dbReference type="EMBL" id="CP000510">
    <property type="protein sequence ID" value="ABM04599.1"/>
    <property type="molecule type" value="Genomic_DNA"/>
</dbReference>
<evidence type="ECO:0000259" key="5">
    <source>
        <dbReference type="PROSITE" id="PS51350"/>
    </source>
</evidence>
<dbReference type="GO" id="GO:0005737">
    <property type="term" value="C:cytoplasm"/>
    <property type="evidence" value="ECO:0007669"/>
    <property type="project" value="UniProtKB-SubCell"/>
</dbReference>
<dbReference type="SUPFAM" id="SSF55594">
    <property type="entry name" value="HPr-like"/>
    <property type="match status" value="1"/>
</dbReference>
<dbReference type="InterPro" id="IPR035895">
    <property type="entry name" value="HPr-like_sf"/>
</dbReference>
<comment type="similarity">
    <text evidence="2">Belongs to the HPr family.</text>
</comment>
<keyword evidence="4" id="KW-0598">Phosphotransferase system</keyword>
<reference evidence="6 7" key="1">
    <citation type="submission" date="2007-01" db="EMBL/GenBank/DDBJ databases">
        <title>Complete sequence of Psychromonas ingrahamii 37.</title>
        <authorList>
            <consortium name="US DOE Joint Genome Institute"/>
            <person name="Copeland A."/>
            <person name="Lucas S."/>
            <person name="Lapidus A."/>
            <person name="Barry K."/>
            <person name="Detter J.C."/>
            <person name="Glavina del Rio T."/>
            <person name="Hammon N."/>
            <person name="Israni S."/>
            <person name="Dalin E."/>
            <person name="Tice H."/>
            <person name="Pitluck S."/>
            <person name="Thompson L.S."/>
            <person name="Brettin T."/>
            <person name="Bruce D."/>
            <person name="Han C."/>
            <person name="Tapia R."/>
            <person name="Schmutz J."/>
            <person name="Larimer F."/>
            <person name="Land M."/>
            <person name="Hauser L."/>
            <person name="Kyrpides N."/>
            <person name="Ivanova N."/>
            <person name="Staley J."/>
            <person name="Richardson P."/>
        </authorList>
    </citation>
    <scope>NUCLEOTIDE SEQUENCE [LARGE SCALE GENOMIC DNA]</scope>
    <source>
        <strain evidence="6 7">37</strain>
    </source>
</reference>
<gene>
    <name evidence="6" type="ordered locus">Ping_2895</name>
</gene>
<dbReference type="Gene3D" id="3.30.1340.10">
    <property type="entry name" value="HPr-like"/>
    <property type="match status" value="1"/>
</dbReference>
<evidence type="ECO:0000256" key="4">
    <source>
        <dbReference type="ARBA" id="ARBA00022683"/>
    </source>
</evidence>
<proteinExistence type="inferred from homology"/>
<dbReference type="NCBIfam" id="TIGR01003">
    <property type="entry name" value="PTS_HPr_family"/>
    <property type="match status" value="1"/>
</dbReference>
<dbReference type="STRING" id="357804.Ping_2895"/>
<evidence type="ECO:0000256" key="3">
    <source>
        <dbReference type="ARBA" id="ARBA00022490"/>
    </source>
</evidence>
<dbReference type="AlphaFoldDB" id="A1SYN4"/>
<comment type="subcellular location">
    <subcellularLocation>
        <location evidence="1">Cytoplasm</location>
    </subcellularLocation>
</comment>
<feature type="domain" description="HPr" evidence="5">
    <location>
        <begin position="3"/>
        <end position="90"/>
    </location>
</feature>
<evidence type="ECO:0000313" key="7">
    <source>
        <dbReference type="Proteomes" id="UP000000639"/>
    </source>
</evidence>
<dbReference type="OrthoDB" id="9798965at2"/>
<dbReference type="PRINTS" id="PR00107">
    <property type="entry name" value="PHOSPHOCPHPR"/>
</dbReference>
<evidence type="ECO:0000313" key="6">
    <source>
        <dbReference type="EMBL" id="ABM04599.1"/>
    </source>
</evidence>
<dbReference type="PANTHER" id="PTHR33705:SF2">
    <property type="entry name" value="PHOSPHOCARRIER PROTEIN NPR"/>
    <property type="match status" value="1"/>
</dbReference>
<accession>A1SYN4</accession>
<evidence type="ECO:0000256" key="1">
    <source>
        <dbReference type="ARBA" id="ARBA00004496"/>
    </source>
</evidence>
<dbReference type="InterPro" id="IPR050399">
    <property type="entry name" value="HPr"/>
</dbReference>
<evidence type="ECO:0000256" key="2">
    <source>
        <dbReference type="ARBA" id="ARBA00010736"/>
    </source>
</evidence>
<dbReference type="eggNOG" id="COG1925">
    <property type="taxonomic scope" value="Bacteria"/>
</dbReference>
<dbReference type="PROSITE" id="PS51350">
    <property type="entry name" value="PTS_HPR_DOM"/>
    <property type="match status" value="1"/>
</dbReference>
<dbReference type="GO" id="GO:0009401">
    <property type="term" value="P:phosphoenolpyruvate-dependent sugar phosphotransferase system"/>
    <property type="evidence" value="ECO:0007669"/>
    <property type="project" value="UniProtKB-KW"/>
</dbReference>
<organism evidence="6 7">
    <name type="scientific">Psychromonas ingrahamii (strain DSM 17664 / CCUG 51855 / 37)</name>
    <dbReference type="NCBI Taxonomy" id="357804"/>
    <lineage>
        <taxon>Bacteria</taxon>
        <taxon>Pseudomonadati</taxon>
        <taxon>Pseudomonadota</taxon>
        <taxon>Gammaproteobacteria</taxon>
        <taxon>Alteromonadales</taxon>
        <taxon>Psychromonadaceae</taxon>
        <taxon>Psychromonas</taxon>
    </lineage>
</organism>
<keyword evidence="7" id="KW-1185">Reference proteome</keyword>
<dbReference type="Pfam" id="PF00381">
    <property type="entry name" value="PTS-HPr"/>
    <property type="match status" value="1"/>
</dbReference>
<dbReference type="KEGG" id="pin:Ping_2895"/>
<keyword evidence="3" id="KW-0963">Cytoplasm</keyword>
<dbReference type="Proteomes" id="UP000000639">
    <property type="component" value="Chromosome"/>
</dbReference>
<dbReference type="PANTHER" id="PTHR33705">
    <property type="entry name" value="PHOSPHOCARRIER PROTEIN HPR"/>
    <property type="match status" value="1"/>
</dbReference>
<dbReference type="RefSeq" id="WP_011771153.1">
    <property type="nucleotide sequence ID" value="NC_008709.1"/>
</dbReference>
<dbReference type="HOGENOM" id="CLU_136230_1_3_6"/>
<protein>
    <submittedName>
        <fullName evidence="6">HPr-like nitrogen-regulatory protein NPr</fullName>
    </submittedName>
</protein>
<dbReference type="InterPro" id="IPR000032">
    <property type="entry name" value="HPr-like"/>
</dbReference>
<name>A1SYN4_PSYIN</name>
<sequence>MSTITQTITIQNKLGLHTRATIKLVELVASFDATIIIKHQGKQADASSVLGLLVLETCYGQEIEILAEGSEAERAMLAVTRLIENKFLEENE</sequence>